<dbReference type="WBParaSite" id="PTRK_0000028900.1">
    <property type="protein sequence ID" value="PTRK_0000028900.1"/>
    <property type="gene ID" value="PTRK_0000028900"/>
</dbReference>
<feature type="region of interest" description="Disordered" evidence="4">
    <location>
        <begin position="1"/>
        <end position="66"/>
    </location>
</feature>
<dbReference type="AlphaFoldDB" id="A0A0N4Z0Q9"/>
<dbReference type="Pfam" id="PF08424">
    <property type="entry name" value="NRDE-2"/>
    <property type="match status" value="1"/>
</dbReference>
<feature type="compositionally biased region" description="Basic residues" evidence="4">
    <location>
        <begin position="28"/>
        <end position="51"/>
    </location>
</feature>
<dbReference type="PANTHER" id="PTHR13471:SF0">
    <property type="entry name" value="NUCLEAR EXOSOME REGULATOR NRDE2"/>
    <property type="match status" value="1"/>
</dbReference>
<comment type="similarity">
    <text evidence="2">Belongs to the NRDE2 family.</text>
</comment>
<keyword evidence="5" id="KW-1185">Reference proteome</keyword>
<dbReference type="InterPro" id="IPR013633">
    <property type="entry name" value="NRDE-2"/>
</dbReference>
<organism evidence="5 6">
    <name type="scientific">Parastrongyloides trichosuri</name>
    <name type="common">Possum-specific nematode worm</name>
    <dbReference type="NCBI Taxonomy" id="131310"/>
    <lineage>
        <taxon>Eukaryota</taxon>
        <taxon>Metazoa</taxon>
        <taxon>Ecdysozoa</taxon>
        <taxon>Nematoda</taxon>
        <taxon>Chromadorea</taxon>
        <taxon>Rhabditida</taxon>
        <taxon>Tylenchina</taxon>
        <taxon>Panagrolaimomorpha</taxon>
        <taxon>Strongyloidoidea</taxon>
        <taxon>Strongyloididae</taxon>
        <taxon>Parastrongyloides</taxon>
    </lineage>
</organism>
<accession>A0A0N4Z0Q9</accession>
<feature type="compositionally biased region" description="Acidic residues" evidence="4">
    <location>
        <begin position="8"/>
        <end position="23"/>
    </location>
</feature>
<evidence type="ECO:0000313" key="6">
    <source>
        <dbReference type="WBParaSite" id="PTRK_0000028900.1"/>
    </source>
</evidence>
<dbReference type="Proteomes" id="UP000038045">
    <property type="component" value="Unplaced"/>
</dbReference>
<dbReference type="STRING" id="131310.A0A0N4Z0Q9"/>
<dbReference type="GO" id="GO:0031048">
    <property type="term" value="P:regulatory ncRNA-mediated heterochromatin formation"/>
    <property type="evidence" value="ECO:0007669"/>
    <property type="project" value="TreeGrafter"/>
</dbReference>
<sequence length="951" mass="112492">MSLFAAYQEDDDSEEEEKKDEEELNKILNKKNKLKKEKSKSSKKEKHRKKYYSSSSDSEEVKNKEQDNRWRFLSESDLKNGISSFIVDDSKGHTSNFSQDSMSKRYLIVYDKPCKNVLGGKEKLNDYNNIVNVSERFFYDGKTKIYKRKKKFGDISNREVTNVSNKDYAKESILETKETLLKEAVNNNPQDTDSWLDLINFQDEICTFRGDGVKAICERKISMIDEALKKLGKKGVELKVKKLECLSKMGDFNLVIKQWNTYLIQHPNSLMLWQGIINIVLYDFNNFTVSLCLRVIGDCFDTLTRLLRNEIVSHKVEEGTEKFLGDLLCQLINLHFQFGFTEVGICLIQTFLEFNYLMPDELINKSHKKCCEEFTKYWDCNCRMIGDENGVGWKNCYSKDSHFPSSNNTESTYVIEEDLFCWKAKKENYSISKSWINLEKIREKHNFYPLRKEIDYDNKDPDRIVSFDKVSKFLFKFPTLRDYVFVNICKIFHVDISGLIEEPCLDIDPLLQATKLCFLEDTHPPYEALLFLEEVLKFLHSTFDGRMGEMLSYGIYKTTIRYGINLKKMNIPNKKFVSKLKETFIDVTSTGDVNSRMLKLLSNFDELFNDSQYINGIDIALQNVDIKVLSFIYEPVNNRKELALVKKALFNYCKRFIDKNMVIPLTYFLLNDSLIGIESKHEVSDDLCKLASDRLFYLHEKKYNFFKDWKLDELLYVAGIVMIQRYQYYNNPYESRKVIEYLENNFHFEVVQRMEELFLLQEKIYSLHYLRHPDSFSQECDTYLYECATRYPNFVNLIFLILKRRKYTVFSLNHLLLNDLKMDELSKMIALIYVEYLYYTKHREHAVEIEAQLPSFDKLRNVILKYADKITKMIMNPCVWNLLLYLENEYGTKESIKSTFLKGLDSVGWSKDYYMNYLSYNEDNFQTIFSLFIEKGFRIRCLKEEISVLIC</sequence>
<name>A0A0N4Z0Q9_PARTI</name>
<protein>
    <submittedName>
        <fullName evidence="6">RPAP1_C domain-containing protein</fullName>
    </submittedName>
</protein>
<dbReference type="PANTHER" id="PTHR13471">
    <property type="entry name" value="TETRATRICOPEPTIDE-LIKE HELICAL"/>
    <property type="match status" value="1"/>
</dbReference>
<evidence type="ECO:0000256" key="3">
    <source>
        <dbReference type="ARBA" id="ARBA00023242"/>
    </source>
</evidence>
<evidence type="ECO:0000256" key="2">
    <source>
        <dbReference type="ARBA" id="ARBA00009265"/>
    </source>
</evidence>
<evidence type="ECO:0000313" key="5">
    <source>
        <dbReference type="Proteomes" id="UP000038045"/>
    </source>
</evidence>
<dbReference type="GO" id="GO:1902369">
    <property type="term" value="P:negative regulation of RNA catabolic process"/>
    <property type="evidence" value="ECO:0007669"/>
    <property type="project" value="TreeGrafter"/>
</dbReference>
<evidence type="ECO:0000256" key="4">
    <source>
        <dbReference type="SAM" id="MobiDB-lite"/>
    </source>
</evidence>
<proteinExistence type="inferred from homology"/>
<evidence type="ECO:0000256" key="1">
    <source>
        <dbReference type="ARBA" id="ARBA00004123"/>
    </source>
</evidence>
<reference evidence="6" key="1">
    <citation type="submission" date="2017-02" db="UniProtKB">
        <authorList>
            <consortium name="WormBaseParasite"/>
        </authorList>
    </citation>
    <scope>IDENTIFICATION</scope>
</reference>
<dbReference type="GO" id="GO:0071013">
    <property type="term" value="C:catalytic step 2 spliceosome"/>
    <property type="evidence" value="ECO:0007669"/>
    <property type="project" value="TreeGrafter"/>
</dbReference>
<keyword evidence="3" id="KW-0539">Nucleus</keyword>
<comment type="subcellular location">
    <subcellularLocation>
        <location evidence="1">Nucleus</location>
    </subcellularLocation>
</comment>